<evidence type="ECO:0000313" key="2">
    <source>
        <dbReference type="Proteomes" id="UP000236536"/>
    </source>
</evidence>
<evidence type="ECO:0000313" key="1">
    <source>
        <dbReference type="EMBL" id="AUQ96929.1"/>
    </source>
</evidence>
<name>A0ABM6RKR8_9RHOB</name>
<dbReference type="EMBL" id="CP010708">
    <property type="protein sequence ID" value="AUQ96929.1"/>
    <property type="molecule type" value="Genomic_DNA"/>
</dbReference>
<keyword evidence="1" id="KW-0614">Plasmid</keyword>
<geneLocation type="plasmid" evidence="1 2">
    <name>pP66_c</name>
</geneLocation>
<accession>A0ABM6RKR8</accession>
<reference evidence="1 2" key="1">
    <citation type="journal article" date="2017" name="Genome Biol. Evol.">
        <title>Trajectories and Drivers of Genome Evolution in Surface-Associated Marine Phaeobacter.</title>
        <authorList>
            <person name="Freese H.M."/>
            <person name="Sikorski J."/>
            <person name="Bunk B."/>
            <person name="Scheuner C."/>
            <person name="Meier-Kolthoff J.P."/>
            <person name="Sproer C."/>
            <person name="Gram L."/>
            <person name="Overmann J."/>
        </authorList>
    </citation>
    <scope>NUCLEOTIDE SEQUENCE [LARGE SCALE GENOMIC DNA]</scope>
    <source>
        <strain evidence="1 2">P66</strain>
    </source>
</reference>
<protein>
    <submittedName>
        <fullName evidence="1">Uncharacterized protein</fullName>
    </submittedName>
</protein>
<keyword evidence="2" id="KW-1185">Reference proteome</keyword>
<reference evidence="1 2" key="2">
    <citation type="journal article" date="2017" name="Int. J. Syst. Evol. Microbiol.">
        <title>Adaptation of Surface-Associated Bacteria to the Open Ocean: A Genomically Distinct Subpopulation of Phaeobacter gallaeciensis Colonizes Pacific Mesozooplankton.</title>
        <authorList>
            <person name="Freese H.M."/>
            <person name="Methner A."/>
            <person name="Overmann J."/>
        </authorList>
    </citation>
    <scope>NUCLEOTIDE SEQUENCE [LARGE SCALE GENOMIC DNA]</scope>
    <source>
        <strain evidence="1 2">P66</strain>
    </source>
</reference>
<organism evidence="1 2">
    <name type="scientific">Phaeobacter inhibens</name>
    <dbReference type="NCBI Taxonomy" id="221822"/>
    <lineage>
        <taxon>Bacteria</taxon>
        <taxon>Pseudomonadati</taxon>
        <taxon>Pseudomonadota</taxon>
        <taxon>Alphaproteobacteria</taxon>
        <taxon>Rhodobacterales</taxon>
        <taxon>Roseobacteraceae</taxon>
        <taxon>Phaeobacter</taxon>
    </lineage>
</organism>
<sequence>MVPCDLYGPNLQRFLINPQVDLAPDAPLGIAMLAGVPLAFVFDLDTRAVDQQVQWAPRLFTARVF</sequence>
<gene>
    <name evidence="1" type="ORF">PhaeoP66_04203</name>
</gene>
<proteinExistence type="predicted"/>
<dbReference type="Proteomes" id="UP000236536">
    <property type="component" value="Plasmid pP66_c"/>
</dbReference>